<evidence type="ECO:0000313" key="1">
    <source>
        <dbReference type="EMBL" id="KFI29639.1"/>
    </source>
</evidence>
<dbReference type="SUPFAM" id="SSF47240">
    <property type="entry name" value="Ferritin-like"/>
    <property type="match status" value="1"/>
</dbReference>
<dbReference type="Gene3D" id="1.20.1260.10">
    <property type="match status" value="1"/>
</dbReference>
<protein>
    <submittedName>
        <fullName evidence="1">Uncharacterized protein</fullName>
    </submittedName>
</protein>
<dbReference type="Proteomes" id="UP000028826">
    <property type="component" value="Unassembled WGS sequence"/>
</dbReference>
<sequence length="107" mass="11142">MEDFKGQLTLEAGILAAAQAAEHYETSRYGSLIACAKAVGLKEPAELMAEIATDSPSPSGPGQMMLVLARSSGGGWRPRLLRLEYGTGAATARGADIQAAMLAHIIL</sequence>
<organism evidence="1 2">
    <name type="scientific">Haematobacter massiliensis</name>
    <dbReference type="NCBI Taxonomy" id="195105"/>
    <lineage>
        <taxon>Bacteria</taxon>
        <taxon>Pseudomonadati</taxon>
        <taxon>Pseudomonadota</taxon>
        <taxon>Alphaproteobacteria</taxon>
        <taxon>Rhodobacterales</taxon>
        <taxon>Paracoccaceae</taxon>
        <taxon>Haematobacter</taxon>
    </lineage>
</organism>
<dbReference type="STRING" id="195105.CN97_15655"/>
<accession>A0A086Y5T9</accession>
<dbReference type="InterPro" id="IPR009078">
    <property type="entry name" value="Ferritin-like_SF"/>
</dbReference>
<proteinExistence type="predicted"/>
<name>A0A086Y5T9_9RHOB</name>
<evidence type="ECO:0000313" key="2">
    <source>
        <dbReference type="Proteomes" id="UP000028826"/>
    </source>
</evidence>
<comment type="caution">
    <text evidence="1">The sequence shown here is derived from an EMBL/GenBank/DDBJ whole genome shotgun (WGS) entry which is preliminary data.</text>
</comment>
<dbReference type="EMBL" id="JGYG01000005">
    <property type="protein sequence ID" value="KFI29639.1"/>
    <property type="molecule type" value="Genomic_DNA"/>
</dbReference>
<dbReference type="InterPro" id="IPR010287">
    <property type="entry name" value="DUF892_YciF-like"/>
</dbReference>
<reference evidence="1 2" key="1">
    <citation type="submission" date="2014-03" db="EMBL/GenBank/DDBJ databases">
        <title>Genome of Haematobacter massiliensis CCUG 47968.</title>
        <authorList>
            <person name="Wang D."/>
            <person name="Wang G."/>
        </authorList>
    </citation>
    <scope>NUCLEOTIDE SEQUENCE [LARGE SCALE GENOMIC DNA]</scope>
    <source>
        <strain evidence="1 2">CCUG 47968</strain>
    </source>
</reference>
<keyword evidence="2" id="KW-1185">Reference proteome</keyword>
<dbReference type="InterPro" id="IPR012347">
    <property type="entry name" value="Ferritin-like"/>
</dbReference>
<gene>
    <name evidence="1" type="ORF">CN97_15655</name>
</gene>
<dbReference type="AlphaFoldDB" id="A0A086Y5T9"/>
<dbReference type="Pfam" id="PF05974">
    <property type="entry name" value="DUF892"/>
    <property type="match status" value="1"/>
</dbReference>